<feature type="compositionally biased region" description="Polar residues" evidence="1">
    <location>
        <begin position="761"/>
        <end position="772"/>
    </location>
</feature>
<accession>A0A1C1CBK1</accession>
<gene>
    <name evidence="2" type="ORF">CLCR_01407</name>
</gene>
<dbReference type="Pfam" id="PF12722">
    <property type="entry name" value="Hid1"/>
    <property type="match status" value="1"/>
</dbReference>
<feature type="compositionally biased region" description="Low complexity" evidence="1">
    <location>
        <begin position="773"/>
        <end position="784"/>
    </location>
</feature>
<evidence type="ECO:0008006" key="4">
    <source>
        <dbReference type="Google" id="ProtNLM"/>
    </source>
</evidence>
<feature type="compositionally biased region" description="Low complexity" evidence="1">
    <location>
        <begin position="610"/>
        <end position="621"/>
    </location>
</feature>
<reference evidence="3" key="1">
    <citation type="submission" date="2015-07" db="EMBL/GenBank/DDBJ databases">
        <authorList>
            <person name="Teixeira M.M."/>
            <person name="Souza R.C."/>
            <person name="Almeida L.G."/>
            <person name="Vicente V.A."/>
            <person name="de Hoog S."/>
            <person name="Bocca A.L."/>
            <person name="de Almeida S.R."/>
            <person name="Vasconcelos A.T."/>
            <person name="Felipe M.S."/>
        </authorList>
    </citation>
    <scope>NUCLEOTIDE SEQUENCE [LARGE SCALE GENOMIC DNA]</scope>
    <source>
        <strain evidence="3">KSF</strain>
    </source>
</reference>
<dbReference type="Proteomes" id="UP000094526">
    <property type="component" value="Unassembled WGS sequence"/>
</dbReference>
<feature type="compositionally biased region" description="Low complexity" evidence="1">
    <location>
        <begin position="659"/>
        <end position="672"/>
    </location>
</feature>
<dbReference type="VEuPathDB" id="FungiDB:CLCR_01407"/>
<keyword evidence="3" id="KW-1185">Reference proteome</keyword>
<proteinExistence type="predicted"/>
<name>A0A1C1CBK1_9EURO</name>
<dbReference type="STRING" id="86049.A0A1C1CBK1"/>
<dbReference type="InterPro" id="IPR026705">
    <property type="entry name" value="Hid-1/Ecm30"/>
</dbReference>
<feature type="compositionally biased region" description="Polar residues" evidence="1">
    <location>
        <begin position="793"/>
        <end position="818"/>
    </location>
</feature>
<feature type="compositionally biased region" description="Low complexity" evidence="1">
    <location>
        <begin position="710"/>
        <end position="720"/>
    </location>
</feature>
<evidence type="ECO:0000256" key="1">
    <source>
        <dbReference type="SAM" id="MobiDB-lite"/>
    </source>
</evidence>
<evidence type="ECO:0000313" key="3">
    <source>
        <dbReference type="Proteomes" id="UP000094526"/>
    </source>
</evidence>
<dbReference type="EMBL" id="LGRB01000019">
    <property type="protein sequence ID" value="OCT45847.1"/>
    <property type="molecule type" value="Genomic_DNA"/>
</dbReference>
<dbReference type="GO" id="GO:0016020">
    <property type="term" value="C:membrane"/>
    <property type="evidence" value="ECO:0007669"/>
    <property type="project" value="TreeGrafter"/>
</dbReference>
<dbReference type="eggNOG" id="KOG2226">
    <property type="taxonomic scope" value="Eukaryota"/>
</dbReference>
<feature type="region of interest" description="Disordered" evidence="1">
    <location>
        <begin position="602"/>
        <end position="720"/>
    </location>
</feature>
<dbReference type="GO" id="GO:0000138">
    <property type="term" value="C:Golgi trans cisterna"/>
    <property type="evidence" value="ECO:0007669"/>
    <property type="project" value="TreeGrafter"/>
</dbReference>
<dbReference type="VEuPathDB" id="FungiDB:G647_03740"/>
<protein>
    <recommendedName>
        <fullName evidence="4">High-temperature-induced dauer-formation protein</fullName>
    </recommendedName>
</protein>
<comment type="caution">
    <text evidence="2">The sequence shown here is derived from an EMBL/GenBank/DDBJ whole genome shotgun (WGS) entry which is preliminary data.</text>
</comment>
<feature type="compositionally biased region" description="Polar residues" evidence="1">
    <location>
        <begin position="622"/>
        <end position="634"/>
    </location>
</feature>
<dbReference type="GO" id="GO:0005797">
    <property type="term" value="C:Golgi medial cisterna"/>
    <property type="evidence" value="ECO:0007669"/>
    <property type="project" value="TreeGrafter"/>
</dbReference>
<evidence type="ECO:0000313" key="2">
    <source>
        <dbReference type="EMBL" id="OCT45847.1"/>
    </source>
</evidence>
<dbReference type="AlphaFoldDB" id="A0A1C1CBK1"/>
<organism evidence="2 3">
    <name type="scientific">Cladophialophora carrionii</name>
    <dbReference type="NCBI Taxonomy" id="86049"/>
    <lineage>
        <taxon>Eukaryota</taxon>
        <taxon>Fungi</taxon>
        <taxon>Dikarya</taxon>
        <taxon>Ascomycota</taxon>
        <taxon>Pezizomycotina</taxon>
        <taxon>Eurotiomycetes</taxon>
        <taxon>Chaetothyriomycetidae</taxon>
        <taxon>Chaetothyriales</taxon>
        <taxon>Herpotrichiellaceae</taxon>
        <taxon>Cladophialophora</taxon>
    </lineage>
</organism>
<dbReference type="PANTHER" id="PTHR21575:SF12">
    <property type="entry name" value="PROTEIN HID1"/>
    <property type="match status" value="1"/>
</dbReference>
<sequence length="962" mass="106021">MGASESKLIFKQGIFRLSEERNIAANDPYWTNVSLLAWRTALLLIWRQFWELPESVEDVFSLFSHTDIRRTRDAAIENLETLILAVTSRLIVLKNHPSFPDPDLAPERDALNCIRVLTRLLPYVYEAEQLAEWEERFFWGMRRRRTRRAQVSGEILFDDNQGDDTTPTENPQQEFEDAKPLAEELIDTLVDLLFYTGFTIPELPNAKSKVTYAIWQSGVGCKSSIPTSKELESNRCEVLRLLLTLSSKAMYMPSNVLPVQGVRTITYLATCPDKQIVLSVLCSLINTTIKANVGSWRLPYDHMVRKDSQQTLVVYSLQLLLTLLLYPVPEDATGSVPKNFYRHFFGRLHRPEDFQFLADGMTRVLSQPMQATASYLPGSQKSVKWAPEMIMLFWEVLQCNKRFRSFIIESNRAHDFVILMLFYAIEYKTDAARQGIVRMCVFVLQTMSVEASFGKNLNKRFEAQETLPPSIRVAHFTGTYADFLIISIHTLITGSKGKLDAIYPALLAIINNMAAYVQHLSLAASTRLVQLLSSMSTPSFLLANETNHVLLQALLESINSMVEHQYEANANLIYAIWRSRKRIEALRKFTLEGGQAEIERAAQRNKEAALSDSSNNLSRSSTMGVVSPSATPQPESAVDGTFAIGDSDDSDNEEPPTPSHSTHSIRTSRTPSVASSSVPEDNMPIQLTGMSEKARGKMPANAPTFSRQNSTTSLSATSTYTPGRGAVGLTPEWLESWLPDLPLHTLLTVIKVLSSHPLASPRNNSSDTTNPPSIASSRRSSLAADEALPSPATPTTTDMASTNMSSTPSSFRSQIPSTSTHPSIAAILASPSPIRVHLFEWSPLSLGWYMSVLWSLIFTAEMTIAPTSSTAATLTGQGAMAGPVGVWNGTNVKLFQVATEGKREGPSLSAPRGAVDAVGTRLVQGVQGLNLGGLVGRVGAGVRNASQGNIREGGIPGTTREV</sequence>
<dbReference type="OrthoDB" id="432953at2759"/>
<feature type="region of interest" description="Disordered" evidence="1">
    <location>
        <begin position="757"/>
        <end position="818"/>
    </location>
</feature>
<dbReference type="PANTHER" id="PTHR21575">
    <property type="entry name" value="PROTEIN HID1"/>
    <property type="match status" value="1"/>
</dbReference>